<dbReference type="Gene3D" id="3.20.20.70">
    <property type="entry name" value="Aldolase class I"/>
    <property type="match status" value="1"/>
</dbReference>
<dbReference type="InterPro" id="IPR051799">
    <property type="entry name" value="NADH_flavin_oxidoreductase"/>
</dbReference>
<evidence type="ECO:0000313" key="5">
    <source>
        <dbReference type="Proteomes" id="UP000469949"/>
    </source>
</evidence>
<dbReference type="Pfam" id="PF00724">
    <property type="entry name" value="Oxidored_FMN"/>
    <property type="match status" value="1"/>
</dbReference>
<evidence type="ECO:0000256" key="2">
    <source>
        <dbReference type="ARBA" id="ARBA00023002"/>
    </source>
</evidence>
<keyword evidence="2" id="KW-0560">Oxidoreductase</keyword>
<dbReference type="PANTHER" id="PTHR43656">
    <property type="entry name" value="BINDING OXIDOREDUCTASE, PUTATIVE (AFU_ORTHOLOGUE AFUA_2G08260)-RELATED"/>
    <property type="match status" value="1"/>
</dbReference>
<dbReference type="RefSeq" id="WP_152276591.1">
    <property type="nucleotide sequence ID" value="NZ_WEKV01000008.1"/>
</dbReference>
<name>A0A833J8B0_9HYPH</name>
<organism evidence="4 5">
    <name type="scientific">Methylorubrum populi</name>
    <dbReference type="NCBI Taxonomy" id="223967"/>
    <lineage>
        <taxon>Bacteria</taxon>
        <taxon>Pseudomonadati</taxon>
        <taxon>Pseudomonadota</taxon>
        <taxon>Alphaproteobacteria</taxon>
        <taxon>Hyphomicrobiales</taxon>
        <taxon>Methylobacteriaceae</taxon>
        <taxon>Methylorubrum</taxon>
    </lineage>
</organism>
<evidence type="ECO:0000259" key="3">
    <source>
        <dbReference type="Pfam" id="PF00724"/>
    </source>
</evidence>
<evidence type="ECO:0000313" key="4">
    <source>
        <dbReference type="EMBL" id="KAB7786224.1"/>
    </source>
</evidence>
<dbReference type="InterPro" id="IPR001155">
    <property type="entry name" value="OxRdtase_FMN_N"/>
</dbReference>
<feature type="domain" description="NADH:flavin oxidoreductase/NADH oxidase N-terminal" evidence="3">
    <location>
        <begin position="8"/>
        <end position="345"/>
    </location>
</feature>
<dbReference type="SUPFAM" id="SSF51395">
    <property type="entry name" value="FMN-linked oxidoreductases"/>
    <property type="match status" value="1"/>
</dbReference>
<proteinExistence type="predicted"/>
<dbReference type="Proteomes" id="UP000469949">
    <property type="component" value="Unassembled WGS sequence"/>
</dbReference>
<evidence type="ECO:0000256" key="1">
    <source>
        <dbReference type="ARBA" id="ARBA00022630"/>
    </source>
</evidence>
<dbReference type="CDD" id="cd02803">
    <property type="entry name" value="OYE_like_FMN_family"/>
    <property type="match status" value="1"/>
</dbReference>
<reference evidence="4 5" key="1">
    <citation type="submission" date="2019-10" db="EMBL/GenBank/DDBJ databases">
        <title>Draft Genome Sequence of the Caffeine Degrading Methylotroph Methylorubrum populi PINKEL.</title>
        <authorList>
            <person name="Dawson S.C."/>
            <person name="Zhang X."/>
            <person name="Wright M.E."/>
            <person name="Sharma G."/>
            <person name="Langner J.T."/>
            <person name="Ditty J.L."/>
            <person name="Subuyuj G.A."/>
        </authorList>
    </citation>
    <scope>NUCLEOTIDE SEQUENCE [LARGE SCALE GENOMIC DNA]</scope>
    <source>
        <strain evidence="4 5">Pinkel</strain>
    </source>
</reference>
<dbReference type="GO" id="GO:0010181">
    <property type="term" value="F:FMN binding"/>
    <property type="evidence" value="ECO:0007669"/>
    <property type="project" value="InterPro"/>
</dbReference>
<dbReference type="PANTHER" id="PTHR43656:SF2">
    <property type="entry name" value="BINDING OXIDOREDUCTASE, PUTATIVE (AFU_ORTHOLOGUE AFUA_2G08260)-RELATED"/>
    <property type="match status" value="1"/>
</dbReference>
<protein>
    <submittedName>
        <fullName evidence="4">NADH:flavin oxidoreductases Old Yellow Enzyme family</fullName>
    </submittedName>
</protein>
<sequence>MSTSHEPFFTPVDINGVALRNRFAVAPMTRVSATEDGSATAEMARYYERFARGGFGLLITEGLYTDRAFAQGYQHQPGLADAAQARTWRSTVEATHRHGARIFAQLMHAGAISQGNRFRDGTVGPSAIQPRGQQMAFYYGQGPYPTPRAMTEEEIADAVQGFADAAGRAVGEAGFDGIEIHGANGYLIDQFLTDYSNRRSDRWGGDASRRVGLLLAVFRAVRAKVGVRVPVSVRISQGKVNDFGHRWAGGGRDAEAIFGALADAGVDSIHVTEHEAWRPAFDDGPDSLVALARRFAPRVPLIANGGLHDPARAREVLAAGADLVALGKGALANPDFPDRIRAGREATAFDPALLGPIANIKPSELAA</sequence>
<dbReference type="GO" id="GO:0016491">
    <property type="term" value="F:oxidoreductase activity"/>
    <property type="evidence" value="ECO:0007669"/>
    <property type="project" value="UniProtKB-KW"/>
</dbReference>
<dbReference type="EMBL" id="WEKV01000008">
    <property type="protein sequence ID" value="KAB7786224.1"/>
    <property type="molecule type" value="Genomic_DNA"/>
</dbReference>
<keyword evidence="1" id="KW-0285">Flavoprotein</keyword>
<dbReference type="AlphaFoldDB" id="A0A833J8B0"/>
<accession>A0A833J8B0</accession>
<gene>
    <name evidence="4" type="ORF">F8B43_1625</name>
</gene>
<comment type="caution">
    <text evidence="4">The sequence shown here is derived from an EMBL/GenBank/DDBJ whole genome shotgun (WGS) entry which is preliminary data.</text>
</comment>
<dbReference type="InterPro" id="IPR013785">
    <property type="entry name" value="Aldolase_TIM"/>
</dbReference>